<sequence length="417" mass="45562">MSTKGVATAVANTTTTGRMAAENTTATTTTGPTGPTGTTTIATAKPPLVCHLVSPAYANNISDHFYVLSQTLPNPGVCDFVVLDLPFTSNGTYPPDSYEFLPNGTAYKYLFTISVVEGSYKRTQTALRSQLFKETVRTIRQVQRLPLYGFGILRDLPIPSSNLLAGGTAGPLSSVYQLSVEVRTCAKTENAHCEAYVLNLGSMSHYSLTLRRGIYEGLLNAITRIGTISLIFILTVTDEQSKFVLPSSAWDESCLPLSNEVKMKDVVDLISSIPSPNVIFTLTLSLRFDTFSHVRMVDLGQSDVTLMLSYDHLSDYYDRGCRDFFQHDAKGACAVYFGGGGCMFAPKHGTHGVVSFDTPETLRHKMVAAYRHLGYGMTNAYVIGWSVYNVTHGLAPPHCNGTDNRISQIRKVLDENK</sequence>
<evidence type="ECO:0000313" key="1">
    <source>
        <dbReference type="EMBL" id="KAH6921682.1"/>
    </source>
</evidence>
<keyword evidence="2" id="KW-1185">Reference proteome</keyword>
<accession>A0ACB7RLD4</accession>
<dbReference type="Proteomes" id="UP000821845">
    <property type="component" value="Chromosome 9"/>
</dbReference>
<protein>
    <submittedName>
        <fullName evidence="1">Uncharacterized protein</fullName>
    </submittedName>
</protein>
<evidence type="ECO:0000313" key="2">
    <source>
        <dbReference type="Proteomes" id="UP000821845"/>
    </source>
</evidence>
<reference evidence="1" key="1">
    <citation type="submission" date="2020-05" db="EMBL/GenBank/DDBJ databases">
        <title>Large-scale comparative analyses of tick genomes elucidate their genetic diversity and vector capacities.</title>
        <authorList>
            <person name="Jia N."/>
            <person name="Wang J."/>
            <person name="Shi W."/>
            <person name="Du L."/>
            <person name="Sun Y."/>
            <person name="Zhan W."/>
            <person name="Jiang J."/>
            <person name="Wang Q."/>
            <person name="Zhang B."/>
            <person name="Ji P."/>
            <person name="Sakyi L.B."/>
            <person name="Cui X."/>
            <person name="Yuan T."/>
            <person name="Jiang B."/>
            <person name="Yang W."/>
            <person name="Lam T.T.-Y."/>
            <person name="Chang Q."/>
            <person name="Ding S."/>
            <person name="Wang X."/>
            <person name="Zhu J."/>
            <person name="Ruan X."/>
            <person name="Zhao L."/>
            <person name="Wei J."/>
            <person name="Que T."/>
            <person name="Du C."/>
            <person name="Cheng J."/>
            <person name="Dai P."/>
            <person name="Han X."/>
            <person name="Huang E."/>
            <person name="Gao Y."/>
            <person name="Liu J."/>
            <person name="Shao H."/>
            <person name="Ye R."/>
            <person name="Li L."/>
            <person name="Wei W."/>
            <person name="Wang X."/>
            <person name="Wang C."/>
            <person name="Yang T."/>
            <person name="Huo Q."/>
            <person name="Li W."/>
            <person name="Guo W."/>
            <person name="Chen H."/>
            <person name="Zhou L."/>
            <person name="Ni X."/>
            <person name="Tian J."/>
            <person name="Zhou Y."/>
            <person name="Sheng Y."/>
            <person name="Liu T."/>
            <person name="Pan Y."/>
            <person name="Xia L."/>
            <person name="Li J."/>
            <person name="Zhao F."/>
            <person name="Cao W."/>
        </authorList>
    </citation>
    <scope>NUCLEOTIDE SEQUENCE</scope>
    <source>
        <strain evidence="1">Hyas-2018</strain>
    </source>
</reference>
<gene>
    <name evidence="1" type="ORF">HPB50_003960</name>
</gene>
<organism evidence="1 2">
    <name type="scientific">Hyalomma asiaticum</name>
    <name type="common">Tick</name>
    <dbReference type="NCBI Taxonomy" id="266040"/>
    <lineage>
        <taxon>Eukaryota</taxon>
        <taxon>Metazoa</taxon>
        <taxon>Ecdysozoa</taxon>
        <taxon>Arthropoda</taxon>
        <taxon>Chelicerata</taxon>
        <taxon>Arachnida</taxon>
        <taxon>Acari</taxon>
        <taxon>Parasitiformes</taxon>
        <taxon>Ixodida</taxon>
        <taxon>Ixodoidea</taxon>
        <taxon>Ixodidae</taxon>
        <taxon>Hyalomminae</taxon>
        <taxon>Hyalomma</taxon>
    </lineage>
</organism>
<comment type="caution">
    <text evidence="1">The sequence shown here is derived from an EMBL/GenBank/DDBJ whole genome shotgun (WGS) entry which is preliminary data.</text>
</comment>
<name>A0ACB7RLD4_HYAAI</name>
<dbReference type="EMBL" id="CM023489">
    <property type="protein sequence ID" value="KAH6921682.1"/>
    <property type="molecule type" value="Genomic_DNA"/>
</dbReference>
<proteinExistence type="predicted"/>